<dbReference type="Gene3D" id="3.40.390.70">
    <property type="match status" value="1"/>
</dbReference>
<proteinExistence type="predicted"/>
<keyword evidence="1" id="KW-0812">Transmembrane</keyword>
<dbReference type="SUPFAM" id="SSF55486">
    <property type="entry name" value="Metalloproteases ('zincins'), catalytic domain"/>
    <property type="match status" value="1"/>
</dbReference>
<name>K2F725_9BACT</name>
<gene>
    <name evidence="2" type="ORF">ACD_4C00113G0002</name>
</gene>
<dbReference type="EMBL" id="AMFJ01000629">
    <property type="protein sequence ID" value="EKE26941.1"/>
    <property type="molecule type" value="Genomic_DNA"/>
</dbReference>
<feature type="transmembrane region" description="Helical" evidence="1">
    <location>
        <begin position="12"/>
        <end position="30"/>
    </location>
</feature>
<organism evidence="2">
    <name type="scientific">uncultured bacterium</name>
    <name type="common">gcode 4</name>
    <dbReference type="NCBI Taxonomy" id="1234023"/>
    <lineage>
        <taxon>Bacteria</taxon>
        <taxon>environmental samples</taxon>
    </lineage>
</organism>
<dbReference type="AlphaFoldDB" id="K2F725"/>
<accession>K2F725</accession>
<keyword evidence="1" id="KW-1133">Transmembrane helix</keyword>
<protein>
    <submittedName>
        <fullName evidence="2">Uncharacterized protein</fullName>
    </submittedName>
</protein>
<evidence type="ECO:0000256" key="1">
    <source>
        <dbReference type="SAM" id="Phobius"/>
    </source>
</evidence>
<evidence type="ECO:0000313" key="2">
    <source>
        <dbReference type="EMBL" id="EKE26941.1"/>
    </source>
</evidence>
<reference evidence="2" key="1">
    <citation type="journal article" date="2012" name="Science">
        <title>Fermentation, hydrogen, and sulfur metabolism in multiple uncultivated bacterial phyla.</title>
        <authorList>
            <person name="Wrighton K.C."/>
            <person name="Thomas B.C."/>
            <person name="Sharon I."/>
            <person name="Miller C.S."/>
            <person name="Castelle C.J."/>
            <person name="VerBerkmoes N.C."/>
            <person name="Wilkins M.J."/>
            <person name="Hettich R.L."/>
            <person name="Lipton M.S."/>
            <person name="Williams K.H."/>
            <person name="Long P.E."/>
            <person name="Banfield J.F."/>
        </authorList>
    </citation>
    <scope>NUCLEOTIDE SEQUENCE [LARGE SCALE GENOMIC DNA]</scope>
</reference>
<sequence length="274" mass="33669">MNIWKIEKNEFIKFTIYTILFLILFIWYNTVSSPISEKSFNSASINNNTTKRITYSQDVFELWKKEQDMPSLIINFQPKYIKIDENLLKILKLNTDSKIFKNKVTPLNLIIDWSRTEPRWQVTWNKLILSNKIKLPAETVKVFVHELWHIIDLYYLNSNYWYDLSDEFYKISWISYNIKNKNAKIEDFVSWYWLTNKYEDFAESFGFYIFHNETFKRLSEKNKKLKLKYDFFKKYVFIENEFLNTSFWNETIKSYNWDTTKISINLKKYLYYVR</sequence>
<keyword evidence="1" id="KW-0472">Membrane</keyword>
<comment type="caution">
    <text evidence="2">The sequence shown here is derived from an EMBL/GenBank/DDBJ whole genome shotgun (WGS) entry which is preliminary data.</text>
</comment>